<gene>
    <name evidence="1" type="ORF">ACFSHS_22545</name>
</gene>
<feature type="non-terminal residue" evidence="1">
    <location>
        <position position="1"/>
    </location>
</feature>
<reference evidence="2" key="1">
    <citation type="journal article" date="2019" name="Int. J. Syst. Evol. Microbiol.">
        <title>The Global Catalogue of Microorganisms (GCM) 10K type strain sequencing project: providing services to taxonomists for standard genome sequencing and annotation.</title>
        <authorList>
            <consortium name="The Broad Institute Genomics Platform"/>
            <consortium name="The Broad Institute Genome Sequencing Center for Infectious Disease"/>
            <person name="Wu L."/>
            <person name="Ma J."/>
        </authorList>
    </citation>
    <scope>NUCLEOTIDE SEQUENCE [LARGE SCALE GENOMIC DNA]</scope>
    <source>
        <strain evidence="2">JCM 3338</strain>
    </source>
</reference>
<dbReference type="EMBL" id="JBHUHP010000040">
    <property type="protein sequence ID" value="MFD2094353.1"/>
    <property type="molecule type" value="Genomic_DNA"/>
</dbReference>
<evidence type="ECO:0000313" key="2">
    <source>
        <dbReference type="Proteomes" id="UP001597402"/>
    </source>
</evidence>
<sequence>ALMVGAGGTSVFVHELMPDHTWRNTGVVVDTRANSTGDALWSVRDSRLYVASRAPGSNLLVTALTYASGSRSWSVVPGFPVTVNSGGGSESATIDQDSLGHLWVTYTRGARLWVAHSTNAARTTWTAGFQPNVPDTVLKSDDISALITFGNSIGLMWSDQESAAFRFAVRDVNATDTAPWQVEDALAGTGLADDHINLKQLTGDPQGRIFAAVKTSTGDATDADPNAPLVGVLTRTPGTGGAPADWSFTQAGTVAQDWTRPILMIDDTN</sequence>
<accession>A0ABW4XH48</accession>
<feature type="non-terminal residue" evidence="1">
    <location>
        <position position="269"/>
    </location>
</feature>
<name>A0ABW4XH48_9ACTN</name>
<organism evidence="1 2">
    <name type="scientific">Blastococcus deserti</name>
    <dbReference type="NCBI Taxonomy" id="2259033"/>
    <lineage>
        <taxon>Bacteria</taxon>
        <taxon>Bacillati</taxon>
        <taxon>Actinomycetota</taxon>
        <taxon>Actinomycetes</taxon>
        <taxon>Geodermatophilales</taxon>
        <taxon>Geodermatophilaceae</taxon>
        <taxon>Blastococcus</taxon>
    </lineage>
</organism>
<keyword evidence="2" id="KW-1185">Reference proteome</keyword>
<dbReference type="Proteomes" id="UP001597402">
    <property type="component" value="Unassembled WGS sequence"/>
</dbReference>
<comment type="caution">
    <text evidence="1">The sequence shown here is derived from an EMBL/GenBank/DDBJ whole genome shotgun (WGS) entry which is preliminary data.</text>
</comment>
<proteinExistence type="predicted"/>
<evidence type="ECO:0000313" key="1">
    <source>
        <dbReference type="EMBL" id="MFD2094353.1"/>
    </source>
</evidence>
<protein>
    <submittedName>
        <fullName evidence="1">Uncharacterized protein</fullName>
    </submittedName>
</protein>
<dbReference type="RefSeq" id="WP_376881176.1">
    <property type="nucleotide sequence ID" value="NZ_JBHUHP010000040.1"/>
</dbReference>